<dbReference type="EMBL" id="NHRT01000001">
    <property type="protein sequence ID" value="OWP25608.1"/>
    <property type="molecule type" value="Genomic_DNA"/>
</dbReference>
<dbReference type="Proteomes" id="UP000197470">
    <property type="component" value="Unassembled WGS sequence"/>
</dbReference>
<dbReference type="RefSeq" id="WP_088388808.1">
    <property type="nucleotide sequence ID" value="NZ_NHRT01000001.1"/>
</dbReference>
<evidence type="ECO:0000313" key="1">
    <source>
        <dbReference type="EMBL" id="OWP25608.1"/>
    </source>
</evidence>
<gene>
    <name evidence="1" type="ORF">CA839_06620</name>
</gene>
<dbReference type="AlphaFoldDB" id="A0A246EG63"/>
<evidence type="ECO:0000313" key="2">
    <source>
        <dbReference type="Proteomes" id="UP000197470"/>
    </source>
</evidence>
<name>A0A246EG63_FUSNP</name>
<reference evidence="1 2" key="1">
    <citation type="submission" date="2017-05" db="EMBL/GenBank/DDBJ databases">
        <title>Genome sequencing of Fusobacterium nucleatum subsp. polymorphum KCOM 1001 (=ChDC F119).</title>
        <authorList>
            <person name="Kook J.-K."/>
            <person name="Park S.-N."/>
            <person name="Lim Y.K."/>
            <person name="Roh H."/>
        </authorList>
    </citation>
    <scope>NUCLEOTIDE SEQUENCE [LARGE SCALE GENOMIC DNA]</scope>
    <source>
        <strain evidence="1 2">KCOM 1001</strain>
    </source>
</reference>
<proteinExistence type="predicted"/>
<organism evidence="1 2">
    <name type="scientific">Fusobacterium nucleatum subsp. polymorphum</name>
    <name type="common">Fusobacterium polymorphum</name>
    <dbReference type="NCBI Taxonomy" id="76857"/>
    <lineage>
        <taxon>Bacteria</taxon>
        <taxon>Fusobacteriati</taxon>
        <taxon>Fusobacteriota</taxon>
        <taxon>Fusobacteriia</taxon>
        <taxon>Fusobacteriales</taxon>
        <taxon>Fusobacteriaceae</taxon>
        <taxon>Fusobacterium</taxon>
    </lineage>
</organism>
<comment type="caution">
    <text evidence="1">The sequence shown here is derived from an EMBL/GenBank/DDBJ whole genome shotgun (WGS) entry which is preliminary data.</text>
</comment>
<protein>
    <submittedName>
        <fullName evidence="1">Uncharacterized protein</fullName>
    </submittedName>
</protein>
<sequence length="110" mass="12283">MNHIIQIKDFQGMTAKIEGSIGLFGVGVSGEIDVKNNDKISSSVGGEENTRIKVMVSLGYRRVNEFENLSEELKEVIRIVTNNSEKIAETIEGIRMIMDAIKKAEELKKK</sequence>
<accession>A0A246EG63</accession>